<dbReference type="Gene3D" id="3.90.25.10">
    <property type="entry name" value="UDP-galactose 4-epimerase, domain 1"/>
    <property type="match status" value="1"/>
</dbReference>
<evidence type="ECO:0000313" key="4">
    <source>
        <dbReference type="Proteomes" id="UP000225108"/>
    </source>
</evidence>
<dbReference type="PROSITE" id="PS00061">
    <property type="entry name" value="ADH_SHORT"/>
    <property type="match status" value="1"/>
</dbReference>
<accession>A0A2G3PHS6</accession>
<evidence type="ECO:0000256" key="1">
    <source>
        <dbReference type="ARBA" id="ARBA00023027"/>
    </source>
</evidence>
<proteinExistence type="predicted"/>
<evidence type="ECO:0000313" key="3">
    <source>
        <dbReference type="EMBL" id="PHV65367.1"/>
    </source>
</evidence>
<dbReference type="AlphaFoldDB" id="A0A2G3PHS6"/>
<dbReference type="PANTHER" id="PTHR43574">
    <property type="entry name" value="EPIMERASE-RELATED"/>
    <property type="match status" value="1"/>
</dbReference>
<sequence length="320" mass="35015">MKCLVTGAAGFIGSTLTQRLLTEGHSVIAIDAFTDYYDSSLKRRNLDGVLNQVELIEGNLNDLDLSKVLSRGVDVVFHQAGQPGVRKSWGEDFGIYLDENIHATQKLLEAAATNEVERIVYASSSSIYGDAIRYPTTESDLPQPVSPYGVTKLAAEHLCSLYAKQFGVPTVSLRYFTVYGPKQRPDMAFTKFIKCALADEPLEVYGDGTQIRDFTYVDDAVEANLVAAFAPGVTKGEVMNVAGGTSITVNEVISLLSEILDKKIKVEYRSNVRGDVFQTGGTADRLRGLGWQPRVAIREGLEAQVEWVRSKLVGVRPVAK</sequence>
<dbReference type="Pfam" id="PF01370">
    <property type="entry name" value="Epimerase"/>
    <property type="match status" value="1"/>
</dbReference>
<evidence type="ECO:0000259" key="2">
    <source>
        <dbReference type="Pfam" id="PF01370"/>
    </source>
</evidence>
<dbReference type="EMBL" id="PEBD01000010">
    <property type="protein sequence ID" value="PHV65367.1"/>
    <property type="molecule type" value="Genomic_DNA"/>
</dbReference>
<gene>
    <name evidence="3" type="ORF">CSW57_16415</name>
</gene>
<keyword evidence="1" id="KW-0520">NAD</keyword>
<dbReference type="Gene3D" id="3.40.50.720">
    <property type="entry name" value="NAD(P)-binding Rossmann-like Domain"/>
    <property type="match status" value="1"/>
</dbReference>
<name>A0A2G3PHS6_WILMA</name>
<reference evidence="3 4" key="1">
    <citation type="submission" date="2017-10" db="EMBL/GenBank/DDBJ databases">
        <title>The draft genome sequence of Williamsia sp. BULT 1.1 isolated from the semi-arid grassland soils from South Africa.</title>
        <authorList>
            <person name="Kabwe M.H."/>
            <person name="Govender N."/>
            <person name="Mutseka Lunga P."/>
            <person name="Vikram S."/>
            <person name="Makhalanyane T.P."/>
        </authorList>
    </citation>
    <scope>NUCLEOTIDE SEQUENCE [LARGE SCALE GENOMIC DNA]</scope>
    <source>
        <strain evidence="3 4">BULT 1.1</strain>
    </source>
</reference>
<dbReference type="SUPFAM" id="SSF51735">
    <property type="entry name" value="NAD(P)-binding Rossmann-fold domains"/>
    <property type="match status" value="1"/>
</dbReference>
<organism evidence="3 4">
    <name type="scientific">Williamsia marianensis</name>
    <dbReference type="NCBI Taxonomy" id="85044"/>
    <lineage>
        <taxon>Bacteria</taxon>
        <taxon>Bacillati</taxon>
        <taxon>Actinomycetota</taxon>
        <taxon>Actinomycetes</taxon>
        <taxon>Mycobacteriales</taxon>
        <taxon>Nocardiaceae</taxon>
        <taxon>Williamsia</taxon>
    </lineage>
</organism>
<dbReference type="Proteomes" id="UP000225108">
    <property type="component" value="Unassembled WGS sequence"/>
</dbReference>
<dbReference type="InterPro" id="IPR020904">
    <property type="entry name" value="Sc_DH/Rdtase_CS"/>
</dbReference>
<dbReference type="RefSeq" id="WP_099383762.1">
    <property type="nucleotide sequence ID" value="NZ_PEBD01000010.1"/>
</dbReference>
<dbReference type="InterPro" id="IPR036291">
    <property type="entry name" value="NAD(P)-bd_dom_sf"/>
</dbReference>
<comment type="caution">
    <text evidence="3">The sequence shown here is derived from an EMBL/GenBank/DDBJ whole genome shotgun (WGS) entry which is preliminary data.</text>
</comment>
<feature type="domain" description="NAD-dependent epimerase/dehydratase" evidence="2">
    <location>
        <begin position="4"/>
        <end position="242"/>
    </location>
</feature>
<dbReference type="InterPro" id="IPR001509">
    <property type="entry name" value="Epimerase_deHydtase"/>
</dbReference>
<protein>
    <submittedName>
        <fullName evidence="3">UDP-glucose 4-epimerase</fullName>
    </submittedName>
</protein>
<dbReference type="PRINTS" id="PR01713">
    <property type="entry name" value="NUCEPIMERASE"/>
</dbReference>